<dbReference type="GO" id="GO:0005741">
    <property type="term" value="C:mitochondrial outer membrane"/>
    <property type="evidence" value="ECO:0007669"/>
    <property type="project" value="TreeGrafter"/>
</dbReference>
<dbReference type="PROSITE" id="PS50404">
    <property type="entry name" value="GST_NTER"/>
    <property type="match status" value="1"/>
</dbReference>
<name>V3ZIF5_LOTGI</name>
<protein>
    <recommendedName>
        <fullName evidence="3">GST N-terminal domain-containing protein</fullName>
    </recommendedName>
</protein>
<comment type="similarity">
    <text evidence="1">Belongs to the GST superfamily.</text>
</comment>
<dbReference type="OMA" id="GEQMEPW"/>
<dbReference type="Gene3D" id="3.40.30.10">
    <property type="entry name" value="Glutaredoxin"/>
    <property type="match status" value="1"/>
</dbReference>
<dbReference type="PANTHER" id="PTHR44188">
    <property type="entry name" value="GDAP1, ISOFORM A"/>
    <property type="match status" value="1"/>
</dbReference>
<feature type="non-terminal residue" evidence="4">
    <location>
        <position position="1"/>
    </location>
</feature>
<evidence type="ECO:0000313" key="4">
    <source>
        <dbReference type="EMBL" id="ESO91063.1"/>
    </source>
</evidence>
<dbReference type="SUPFAM" id="SSF47616">
    <property type="entry name" value="GST C-terminal domain-like"/>
    <property type="match status" value="1"/>
</dbReference>
<keyword evidence="2" id="KW-0175">Coiled coil</keyword>
<dbReference type="STRING" id="225164.V3ZIF5"/>
<accession>V3ZIF5</accession>
<dbReference type="PANTHER" id="PTHR44188:SF1">
    <property type="entry name" value="GDAP1, ISOFORM A"/>
    <property type="match status" value="1"/>
</dbReference>
<dbReference type="Gene3D" id="1.20.1050.10">
    <property type="match status" value="1"/>
</dbReference>
<evidence type="ECO:0000256" key="2">
    <source>
        <dbReference type="SAM" id="Coils"/>
    </source>
</evidence>
<evidence type="ECO:0000313" key="5">
    <source>
        <dbReference type="Proteomes" id="UP000030746"/>
    </source>
</evidence>
<dbReference type="InterPro" id="IPR036249">
    <property type="entry name" value="Thioredoxin-like_sf"/>
</dbReference>
<sequence>LYYFPTSFSSQKVLLALYEKDVKFKPKLVSLFHGQHMEPWYVKLNPSGDHVPVFIHDQNVLCNPEKIVDYVDEHFDDGPCLVPSQTSSLGQKVAAVRGQLDNIPVDVITYGIIFHPHLSDVGCRIPFAVQRSMRENFARRLRYLTHKATRHPNLRDGYLAKSQTAAQKYDVITDEEKVKGQLEQLEIILEEMEGMLQSLHESETYTNPDIWLFGPQFTAADITFSVLLNRLVLLGLESRYFPNYKCPYIDRYYQQLHRRSTYRLIQKEVANMRLTLV</sequence>
<feature type="domain" description="GST N-terminal" evidence="3">
    <location>
        <begin position="1"/>
        <end position="79"/>
    </location>
</feature>
<gene>
    <name evidence="4" type="ORF">LOTGIDRAFT_65334</name>
</gene>
<keyword evidence="5" id="KW-1185">Reference proteome</keyword>
<feature type="non-terminal residue" evidence="4">
    <location>
        <position position="277"/>
    </location>
</feature>
<dbReference type="OrthoDB" id="249703at2759"/>
<dbReference type="AlphaFoldDB" id="V3ZIF5"/>
<dbReference type="Pfam" id="PF13417">
    <property type="entry name" value="GST_N_3"/>
    <property type="match status" value="1"/>
</dbReference>
<dbReference type="KEGG" id="lgi:LOTGIDRAFT_65334"/>
<dbReference type="RefSeq" id="XP_009058206.1">
    <property type="nucleotide sequence ID" value="XM_009059958.1"/>
</dbReference>
<dbReference type="GeneID" id="20251736"/>
<dbReference type="GO" id="GO:0008053">
    <property type="term" value="P:mitochondrial fusion"/>
    <property type="evidence" value="ECO:0007669"/>
    <property type="project" value="TreeGrafter"/>
</dbReference>
<dbReference type="InterPro" id="IPR004045">
    <property type="entry name" value="Glutathione_S-Trfase_N"/>
</dbReference>
<dbReference type="InterPro" id="IPR036282">
    <property type="entry name" value="Glutathione-S-Trfase_C_sf"/>
</dbReference>
<dbReference type="HOGENOM" id="CLU_049129_0_0_1"/>
<dbReference type="SUPFAM" id="SSF52833">
    <property type="entry name" value="Thioredoxin-like"/>
    <property type="match status" value="1"/>
</dbReference>
<dbReference type="CTD" id="20251736"/>
<organism evidence="4 5">
    <name type="scientific">Lottia gigantea</name>
    <name type="common">Giant owl limpet</name>
    <dbReference type="NCBI Taxonomy" id="225164"/>
    <lineage>
        <taxon>Eukaryota</taxon>
        <taxon>Metazoa</taxon>
        <taxon>Spiralia</taxon>
        <taxon>Lophotrochozoa</taxon>
        <taxon>Mollusca</taxon>
        <taxon>Gastropoda</taxon>
        <taxon>Patellogastropoda</taxon>
        <taxon>Lottioidea</taxon>
        <taxon>Lottiidae</taxon>
        <taxon>Lottia</taxon>
    </lineage>
</organism>
<dbReference type="GO" id="GO:0006626">
    <property type="term" value="P:protein targeting to mitochondrion"/>
    <property type="evidence" value="ECO:0007669"/>
    <property type="project" value="TreeGrafter"/>
</dbReference>
<feature type="coiled-coil region" evidence="2">
    <location>
        <begin position="175"/>
        <end position="202"/>
    </location>
</feature>
<evidence type="ECO:0000256" key="1">
    <source>
        <dbReference type="ARBA" id="ARBA00007409"/>
    </source>
</evidence>
<proteinExistence type="inferred from homology"/>
<evidence type="ECO:0000259" key="3">
    <source>
        <dbReference type="PROSITE" id="PS50404"/>
    </source>
</evidence>
<dbReference type="GO" id="GO:0000266">
    <property type="term" value="P:mitochondrial fission"/>
    <property type="evidence" value="ECO:0007669"/>
    <property type="project" value="TreeGrafter"/>
</dbReference>
<dbReference type="EMBL" id="KB202284">
    <property type="protein sequence ID" value="ESO91063.1"/>
    <property type="molecule type" value="Genomic_DNA"/>
</dbReference>
<dbReference type="Proteomes" id="UP000030746">
    <property type="component" value="Unassembled WGS sequence"/>
</dbReference>
<reference evidence="4 5" key="1">
    <citation type="journal article" date="2013" name="Nature">
        <title>Insights into bilaterian evolution from three spiralian genomes.</title>
        <authorList>
            <person name="Simakov O."/>
            <person name="Marletaz F."/>
            <person name="Cho S.J."/>
            <person name="Edsinger-Gonzales E."/>
            <person name="Havlak P."/>
            <person name="Hellsten U."/>
            <person name="Kuo D.H."/>
            <person name="Larsson T."/>
            <person name="Lv J."/>
            <person name="Arendt D."/>
            <person name="Savage R."/>
            <person name="Osoegawa K."/>
            <person name="de Jong P."/>
            <person name="Grimwood J."/>
            <person name="Chapman J.A."/>
            <person name="Shapiro H."/>
            <person name="Aerts A."/>
            <person name="Otillar R.P."/>
            <person name="Terry A.Y."/>
            <person name="Boore J.L."/>
            <person name="Grigoriev I.V."/>
            <person name="Lindberg D.R."/>
            <person name="Seaver E.C."/>
            <person name="Weisblat D.A."/>
            <person name="Putnam N.H."/>
            <person name="Rokhsar D.S."/>
        </authorList>
    </citation>
    <scope>NUCLEOTIDE SEQUENCE [LARGE SCALE GENOMIC DNA]</scope>
</reference>